<dbReference type="EMBL" id="EAAA01001344">
    <property type="status" value="NOT_ANNOTATED_CDS"/>
    <property type="molecule type" value="Genomic_DNA"/>
</dbReference>
<reference evidence="2" key="3">
    <citation type="submission" date="2025-08" db="UniProtKB">
        <authorList>
            <consortium name="Ensembl"/>
        </authorList>
    </citation>
    <scope>IDENTIFICATION</scope>
</reference>
<reference evidence="3" key="1">
    <citation type="journal article" date="2002" name="Science">
        <title>The draft genome of Ciona intestinalis: insights into chordate and vertebrate origins.</title>
        <authorList>
            <person name="Dehal P."/>
            <person name="Satou Y."/>
            <person name="Campbell R.K."/>
            <person name="Chapman J."/>
            <person name="Degnan B."/>
            <person name="De Tomaso A."/>
            <person name="Davidson B."/>
            <person name="Di Gregorio A."/>
            <person name="Gelpke M."/>
            <person name="Goodstein D.M."/>
            <person name="Harafuji N."/>
            <person name="Hastings K.E."/>
            <person name="Ho I."/>
            <person name="Hotta K."/>
            <person name="Huang W."/>
            <person name="Kawashima T."/>
            <person name="Lemaire P."/>
            <person name="Martinez D."/>
            <person name="Meinertzhagen I.A."/>
            <person name="Necula S."/>
            <person name="Nonaka M."/>
            <person name="Putnam N."/>
            <person name="Rash S."/>
            <person name="Saiga H."/>
            <person name="Satake M."/>
            <person name="Terry A."/>
            <person name="Yamada L."/>
            <person name="Wang H.G."/>
            <person name="Awazu S."/>
            <person name="Azumi K."/>
            <person name="Boore J."/>
            <person name="Branno M."/>
            <person name="Chin-Bow S."/>
            <person name="DeSantis R."/>
            <person name="Doyle S."/>
            <person name="Francino P."/>
            <person name="Keys D.N."/>
            <person name="Haga S."/>
            <person name="Hayashi H."/>
            <person name="Hino K."/>
            <person name="Imai K.S."/>
            <person name="Inaba K."/>
            <person name="Kano S."/>
            <person name="Kobayashi K."/>
            <person name="Kobayashi M."/>
            <person name="Lee B.I."/>
            <person name="Makabe K.W."/>
            <person name="Manohar C."/>
            <person name="Matassi G."/>
            <person name="Medina M."/>
            <person name="Mochizuki Y."/>
            <person name="Mount S."/>
            <person name="Morishita T."/>
            <person name="Miura S."/>
            <person name="Nakayama A."/>
            <person name="Nishizaka S."/>
            <person name="Nomoto H."/>
            <person name="Ohta F."/>
            <person name="Oishi K."/>
            <person name="Rigoutsos I."/>
            <person name="Sano M."/>
            <person name="Sasaki A."/>
            <person name="Sasakura Y."/>
            <person name="Shoguchi E."/>
            <person name="Shin-i T."/>
            <person name="Spagnuolo A."/>
            <person name="Stainier D."/>
            <person name="Suzuki M.M."/>
            <person name="Tassy O."/>
            <person name="Takatori N."/>
            <person name="Tokuoka M."/>
            <person name="Yagi K."/>
            <person name="Yoshizaki F."/>
            <person name="Wada S."/>
            <person name="Zhang C."/>
            <person name="Hyatt P.D."/>
            <person name="Larimer F."/>
            <person name="Detter C."/>
            <person name="Doggett N."/>
            <person name="Glavina T."/>
            <person name="Hawkins T."/>
            <person name="Richardson P."/>
            <person name="Lucas S."/>
            <person name="Kohara Y."/>
            <person name="Levine M."/>
            <person name="Satoh N."/>
            <person name="Rokhsar D.S."/>
        </authorList>
    </citation>
    <scope>NUCLEOTIDE SEQUENCE [LARGE SCALE GENOMIC DNA]</scope>
</reference>
<dbReference type="InterPro" id="IPR000008">
    <property type="entry name" value="C2_dom"/>
</dbReference>
<dbReference type="Proteomes" id="UP000008144">
    <property type="component" value="Chromosome 2"/>
</dbReference>
<dbReference type="AlphaFoldDB" id="H2XZB8"/>
<reference evidence="2" key="2">
    <citation type="journal article" date="2008" name="Genome Biol.">
        <title>Improved genome assembly and evidence-based global gene model set for the chordate Ciona intestinalis: new insight into intron and operon populations.</title>
        <authorList>
            <person name="Satou Y."/>
            <person name="Mineta K."/>
            <person name="Ogasawara M."/>
            <person name="Sasakura Y."/>
            <person name="Shoguchi E."/>
            <person name="Ueno K."/>
            <person name="Yamada L."/>
            <person name="Matsumoto J."/>
            <person name="Wasserscheid J."/>
            <person name="Dewar K."/>
            <person name="Wiley G.B."/>
            <person name="Macmil S.L."/>
            <person name="Roe B.A."/>
            <person name="Zeller R.W."/>
            <person name="Hastings K.E."/>
            <person name="Lemaire P."/>
            <person name="Lindquist E."/>
            <person name="Endo T."/>
            <person name="Hotta K."/>
            <person name="Inaba K."/>
        </authorList>
    </citation>
    <scope>NUCLEOTIDE SEQUENCE [LARGE SCALE GENOMIC DNA]</scope>
    <source>
        <strain evidence="2">wild type</strain>
    </source>
</reference>
<dbReference type="SMART" id="SM00239">
    <property type="entry name" value="C2"/>
    <property type="match status" value="2"/>
</dbReference>
<evidence type="ECO:0000313" key="3">
    <source>
        <dbReference type="Proteomes" id="UP000008144"/>
    </source>
</evidence>
<evidence type="ECO:0000259" key="1">
    <source>
        <dbReference type="PROSITE" id="PS50004"/>
    </source>
</evidence>
<dbReference type="PANTHER" id="PTHR45716">
    <property type="entry name" value="BITESIZE, ISOFORM I"/>
    <property type="match status" value="1"/>
</dbReference>
<dbReference type="Gene3D" id="2.60.40.150">
    <property type="entry name" value="C2 domain"/>
    <property type="match status" value="2"/>
</dbReference>
<keyword evidence="3" id="KW-1185">Reference proteome</keyword>
<dbReference type="STRING" id="7719.ENSCINP00000035002"/>
<accession>H2XZB8</accession>
<dbReference type="OMA" id="VEVSWMD"/>
<protein>
    <recommendedName>
        <fullName evidence="1">C2 domain-containing protein</fullName>
    </recommendedName>
</protein>
<dbReference type="SUPFAM" id="SSF49562">
    <property type="entry name" value="C2 domain (Calcium/lipid-binding domain, CaLB)"/>
    <property type="match status" value="2"/>
</dbReference>
<name>H2XZB8_CIOIN</name>
<feature type="domain" description="C2" evidence="1">
    <location>
        <begin position="130"/>
        <end position="262"/>
    </location>
</feature>
<evidence type="ECO:0000313" key="2">
    <source>
        <dbReference type="Ensembl" id="ENSCINP00000035002.1"/>
    </source>
</evidence>
<sequence>FIVVYSTRRSILTINIVECRNLVSFPHKKCDAYVKCYLTPDRSVKKKTSIKKNTLSPKFNQELKFSNITMAELSSRVLEMSVWNAGTFGKKIFIGHVQISLDNWKWTNTPHWYPLKPKECTTCNLQSQHDDTHDAIKLPYTPAAVEEGNVKVTSNVDMVCPAREVNEIELQDIETYVKCYMLPDKSHRSKMRSTIIKSTNSPRYNHNFVFRGFNKSELMERCIEIMVVGVGSAGSRRKSNTVGGIRLSSGERKHIGKPAEWMDSNAEERELWMKSLSAPGMETISIIPLRSHIKPTCSYS</sequence>
<dbReference type="Pfam" id="PF00168">
    <property type="entry name" value="C2"/>
    <property type="match status" value="2"/>
</dbReference>
<dbReference type="CDD" id="cd08521">
    <property type="entry name" value="C2A_SLP"/>
    <property type="match status" value="1"/>
</dbReference>
<dbReference type="InParanoid" id="H2XZB8"/>
<dbReference type="HOGENOM" id="CLU_002711_1_1_1"/>
<dbReference type="PANTHER" id="PTHR45716:SF3">
    <property type="entry name" value="SYNAPTOTAGMIN-LIKE PROTEIN 1"/>
    <property type="match status" value="1"/>
</dbReference>
<dbReference type="FunCoup" id="H2XZB8">
    <property type="interactions" value="2"/>
</dbReference>
<proteinExistence type="predicted"/>
<dbReference type="InterPro" id="IPR035892">
    <property type="entry name" value="C2_domain_sf"/>
</dbReference>
<dbReference type="Ensembl" id="ENSCINT00000030893.1">
    <property type="protein sequence ID" value="ENSCINP00000035002.1"/>
    <property type="gene ID" value="ENSCING00000018690.1"/>
</dbReference>
<dbReference type="PROSITE" id="PS50004">
    <property type="entry name" value="C2"/>
    <property type="match status" value="2"/>
</dbReference>
<dbReference type="GeneTree" id="ENSGT00940000173706"/>
<feature type="domain" description="C2" evidence="1">
    <location>
        <begin position="1"/>
        <end position="113"/>
    </location>
</feature>
<reference evidence="2" key="4">
    <citation type="submission" date="2025-09" db="UniProtKB">
        <authorList>
            <consortium name="Ensembl"/>
        </authorList>
    </citation>
    <scope>IDENTIFICATION</scope>
</reference>
<organism evidence="2 3">
    <name type="scientific">Ciona intestinalis</name>
    <name type="common">Transparent sea squirt</name>
    <name type="synonym">Ascidia intestinalis</name>
    <dbReference type="NCBI Taxonomy" id="7719"/>
    <lineage>
        <taxon>Eukaryota</taxon>
        <taxon>Metazoa</taxon>
        <taxon>Chordata</taxon>
        <taxon>Tunicata</taxon>
        <taxon>Ascidiacea</taxon>
        <taxon>Phlebobranchia</taxon>
        <taxon>Cionidae</taxon>
        <taxon>Ciona</taxon>
    </lineage>
</organism>